<sequence length="360" mass="40002" precursor="true">MLFEARNTNIRTVARVCCIALFSLSFPACSWLGIGGEDGWLRDRQGEYLEARISPPMTIPQELDSFTIDELYYIPPESPGEREMYVIPPAPKPIDTRVREGVVIQRFGERAWIVIGATPGQVWPPLRDYWITEGITLAGEDPVNGVMETGWIPVEGGEQRHRYQVRIEPGLHAGNSEIYVRHVSDSGATPDGMPVAWPAESQSLERETAVLASISVYLADRTDIYRASSVSMLAGSIAVQGKARLDASRAGDTRLLLSVDFERAWSQINQAINNAEIVVLEADRDAARFRLQFSGDEGQDEPGFLARLFTRDRDEAELREFVLTLDESGGLITVRAEIAEGAPAPYQQDLLIRTINDNLI</sequence>
<gene>
    <name evidence="2" type="ORF">PS2015_1910</name>
</gene>
<keyword evidence="1" id="KW-0812">Transmembrane</keyword>
<dbReference type="OrthoDB" id="9772575at2"/>
<evidence type="ECO:0000256" key="1">
    <source>
        <dbReference type="SAM" id="Phobius"/>
    </source>
</evidence>
<accession>A0A0S2KE29</accession>
<dbReference type="EMBL" id="CP013189">
    <property type="protein sequence ID" value="ALO46557.1"/>
    <property type="molecule type" value="Genomic_DNA"/>
</dbReference>
<evidence type="ECO:0000313" key="2">
    <source>
        <dbReference type="EMBL" id="ALO46557.1"/>
    </source>
</evidence>
<keyword evidence="1" id="KW-1133">Transmembrane helix</keyword>
<dbReference type="Proteomes" id="UP000065641">
    <property type="component" value="Chromosome"/>
</dbReference>
<dbReference type="Pfam" id="PF06804">
    <property type="entry name" value="Lipoprotein_18"/>
    <property type="match status" value="1"/>
</dbReference>
<name>A0A0S2KE29_9GAMM</name>
<dbReference type="STRING" id="1249552.PS2015_1910"/>
<keyword evidence="3" id="KW-1185">Reference proteome</keyword>
<dbReference type="Gene3D" id="3.30.310.170">
    <property type="entry name" value="Outer membrane protein assembly factor BamC"/>
    <property type="match status" value="1"/>
</dbReference>
<dbReference type="RefSeq" id="WP_058022028.1">
    <property type="nucleotide sequence ID" value="NZ_CP013189.1"/>
</dbReference>
<evidence type="ECO:0000313" key="3">
    <source>
        <dbReference type="Proteomes" id="UP000065641"/>
    </source>
</evidence>
<feature type="transmembrane region" description="Helical" evidence="1">
    <location>
        <begin position="12"/>
        <end position="34"/>
    </location>
</feature>
<dbReference type="KEGG" id="pspi:PS2015_1910"/>
<evidence type="ECO:0008006" key="4">
    <source>
        <dbReference type="Google" id="ProtNLM"/>
    </source>
</evidence>
<keyword evidence="1" id="KW-0472">Membrane</keyword>
<proteinExistence type="predicted"/>
<protein>
    <recommendedName>
        <fullName evidence="4">Outer membrane protein assembly factor BamC</fullName>
    </recommendedName>
</protein>
<dbReference type="AlphaFoldDB" id="A0A0S2KE29"/>
<reference evidence="2 3" key="1">
    <citation type="submission" date="2015-11" db="EMBL/GenBank/DDBJ databases">
        <authorList>
            <person name="Zhang Y."/>
            <person name="Guo Z."/>
        </authorList>
    </citation>
    <scope>NUCLEOTIDE SEQUENCE [LARGE SCALE GENOMIC DNA]</scope>
    <source>
        <strain evidence="2 3">KCTC 32221</strain>
    </source>
</reference>
<dbReference type="InterPro" id="IPR010653">
    <property type="entry name" value="NlpB/DapX"/>
</dbReference>
<dbReference type="InterPro" id="IPR042268">
    <property type="entry name" value="BamC_C"/>
</dbReference>
<organism evidence="2 3">
    <name type="scientific">Pseudohongiella spirulinae</name>
    <dbReference type="NCBI Taxonomy" id="1249552"/>
    <lineage>
        <taxon>Bacteria</taxon>
        <taxon>Pseudomonadati</taxon>
        <taxon>Pseudomonadota</taxon>
        <taxon>Gammaproteobacteria</taxon>
        <taxon>Pseudomonadales</taxon>
        <taxon>Pseudohongiellaceae</taxon>
        <taxon>Pseudohongiella</taxon>
    </lineage>
</organism>